<dbReference type="PANTHER" id="PTHR35535:SF2">
    <property type="entry name" value="DUF306 DOMAIN-CONTAINING PROTEIN"/>
    <property type="match status" value="1"/>
</dbReference>
<evidence type="ECO:0000256" key="1">
    <source>
        <dbReference type="SAM" id="SignalP"/>
    </source>
</evidence>
<evidence type="ECO:0000313" key="4">
    <source>
        <dbReference type="Proteomes" id="UP000471120"/>
    </source>
</evidence>
<name>A0A6P2CDA5_9NOCA</name>
<keyword evidence="1" id="KW-0732">Signal</keyword>
<comment type="caution">
    <text evidence="3">The sequence shown here is derived from an EMBL/GenBank/DDBJ whole genome shotgun (WGS) entry which is preliminary data.</text>
</comment>
<evidence type="ECO:0000313" key="3">
    <source>
        <dbReference type="EMBL" id="TXG90737.1"/>
    </source>
</evidence>
<dbReference type="PANTHER" id="PTHR35535">
    <property type="entry name" value="HEAT SHOCK PROTEIN HSLJ"/>
    <property type="match status" value="1"/>
</dbReference>
<dbReference type="AlphaFoldDB" id="A0A6P2CDA5"/>
<evidence type="ECO:0000259" key="2">
    <source>
        <dbReference type="Pfam" id="PF03724"/>
    </source>
</evidence>
<accession>A0A6P2CDA5</accession>
<dbReference type="InterPro" id="IPR005184">
    <property type="entry name" value="DUF306_Meta_HslJ"/>
</dbReference>
<feature type="domain" description="DUF306" evidence="2">
    <location>
        <begin position="34"/>
        <end position="128"/>
    </location>
</feature>
<feature type="chain" id="PRO_5026805679" evidence="1">
    <location>
        <begin position="22"/>
        <end position="260"/>
    </location>
</feature>
<dbReference type="EMBL" id="QRCM01000001">
    <property type="protein sequence ID" value="TXG90737.1"/>
    <property type="molecule type" value="Genomic_DNA"/>
</dbReference>
<dbReference type="Proteomes" id="UP000471120">
    <property type="component" value="Unassembled WGS sequence"/>
</dbReference>
<sequence length="260" mass="26972">MRPLRIAFVLSTLVVAGTVTACVANSDASPPDPTGRTFVSTAVDGDPIPGGGPLTLTFGDDGRLAADAGCNRGSAPVDFSEGRLATRPFAMTMMACQGERADADHWLTALFDAQPSWSLTGDTLTLTAPGTAVHLAEPPPEPDRSVTGTRWIVTALTSPDAVTRSVALETSPPEITVSTDGTVTGSTGCHRLRADAEIGDTGMVVGDAITTDEPCPPELAELERAVLDALAGHVTVTVEGTSAHWVNDRGLGFELRAWPL</sequence>
<organism evidence="3 4">
    <name type="scientific">Rhodococcus rhodnii</name>
    <dbReference type="NCBI Taxonomy" id="38312"/>
    <lineage>
        <taxon>Bacteria</taxon>
        <taxon>Bacillati</taxon>
        <taxon>Actinomycetota</taxon>
        <taxon>Actinomycetes</taxon>
        <taxon>Mycobacteriales</taxon>
        <taxon>Nocardiaceae</taxon>
        <taxon>Rhodococcus</taxon>
    </lineage>
</organism>
<dbReference type="InterPro" id="IPR053147">
    <property type="entry name" value="Hsp_HslJ-like"/>
</dbReference>
<dbReference type="RefSeq" id="WP_010838412.1">
    <property type="nucleotide sequence ID" value="NZ_QRCM01000001.1"/>
</dbReference>
<protein>
    <submittedName>
        <fullName evidence="3">META domain-containing protein</fullName>
    </submittedName>
</protein>
<feature type="domain" description="DUF306" evidence="2">
    <location>
        <begin position="145"/>
        <end position="241"/>
    </location>
</feature>
<feature type="signal peptide" evidence="1">
    <location>
        <begin position="1"/>
        <end position="21"/>
    </location>
</feature>
<dbReference type="Pfam" id="PF03724">
    <property type="entry name" value="META"/>
    <property type="match status" value="2"/>
</dbReference>
<gene>
    <name evidence="3" type="ORF">DW322_11535</name>
</gene>
<reference evidence="3 4" key="1">
    <citation type="submission" date="2018-07" db="EMBL/GenBank/DDBJ databases">
        <title>Genome sequence of Rhodococcus rhodnii ATCC 35071 from Rhodnius prolixus.</title>
        <authorList>
            <person name="Patel V."/>
            <person name="Vogel K.J."/>
        </authorList>
    </citation>
    <scope>NUCLEOTIDE SEQUENCE [LARGE SCALE GENOMIC DNA]</scope>
    <source>
        <strain evidence="3 4">ATCC 35071</strain>
    </source>
</reference>
<dbReference type="InterPro" id="IPR038670">
    <property type="entry name" value="HslJ-like_sf"/>
</dbReference>
<proteinExistence type="predicted"/>
<dbReference type="Gene3D" id="2.40.128.270">
    <property type="match status" value="2"/>
</dbReference>
<dbReference type="PROSITE" id="PS51257">
    <property type="entry name" value="PROKAR_LIPOPROTEIN"/>
    <property type="match status" value="1"/>
</dbReference>